<dbReference type="GeneID" id="29123024"/>
<name>A0A140G6S2_9CAUD</name>
<organism evidence="1 2">
    <name type="scientific">Arthrobacter phage Kitkat</name>
    <dbReference type="NCBI Taxonomy" id="1796996"/>
    <lineage>
        <taxon>Viruses</taxon>
        <taxon>Duplodnaviria</taxon>
        <taxon>Heunggongvirae</taxon>
        <taxon>Uroviricota</taxon>
        <taxon>Caudoviricetes</taxon>
        <taxon>Kelleziovirus</taxon>
        <taxon>Kelleziovirus kitkat</taxon>
    </lineage>
</organism>
<dbReference type="Proteomes" id="UP000203585">
    <property type="component" value="Segment"/>
</dbReference>
<gene>
    <name evidence="1" type="primary">96</name>
    <name evidence="1" type="ORF">KITKAT_96</name>
</gene>
<sequence>MPKVEYTPEPLPVDVRTTDHYLTSAQLLTPPNRWNGRFYEQQPVNHENQRKASIHSNLAKIEAMETGNIIEYAKLLHTLGYPVGTDLLAELHTRIERTYRNGN</sequence>
<evidence type="ECO:0000313" key="1">
    <source>
        <dbReference type="EMBL" id="AMM44357.1"/>
    </source>
</evidence>
<reference evidence="1 2" key="1">
    <citation type="submission" date="2016-02" db="EMBL/GenBank/DDBJ databases">
        <authorList>
            <person name="Blasi C.J."/>
            <person name="DeRuff K.C."/>
            <person name="Kobokovich A."/>
            <person name="Pizzorno M.C."/>
            <person name="Stowe E.L."/>
            <person name="Bowman C.A."/>
            <person name="Russell D.A."/>
            <person name="Pope W.H."/>
            <person name="Jacobs-Sera D."/>
            <person name="Hendrix R.W."/>
            <person name="Hatfull G.F."/>
        </authorList>
    </citation>
    <scope>NUCLEOTIDE SEQUENCE [LARGE SCALE GENOMIC DNA]</scope>
</reference>
<dbReference type="KEGG" id="vg:29123024"/>
<dbReference type="EMBL" id="KU647627">
    <property type="protein sequence ID" value="AMM44357.1"/>
    <property type="molecule type" value="Genomic_DNA"/>
</dbReference>
<dbReference type="RefSeq" id="YP_009303379.1">
    <property type="nucleotide sequence ID" value="NC_031254.1"/>
</dbReference>
<protein>
    <submittedName>
        <fullName evidence="1">Uncharacterized protein</fullName>
    </submittedName>
</protein>
<keyword evidence="2" id="KW-1185">Reference proteome</keyword>
<evidence type="ECO:0000313" key="2">
    <source>
        <dbReference type="Proteomes" id="UP000203585"/>
    </source>
</evidence>
<proteinExistence type="predicted"/>
<accession>A0A140G6S2</accession>